<dbReference type="Proteomes" id="UP000001554">
    <property type="component" value="Chromosome 2"/>
</dbReference>
<dbReference type="RefSeq" id="XP_035665867.1">
    <property type="nucleotide sequence ID" value="XM_035809974.1"/>
</dbReference>
<reference evidence="2" key="1">
    <citation type="journal article" date="2020" name="Nat. Ecol. Evol.">
        <title>Deeply conserved synteny resolves early events in vertebrate evolution.</title>
        <authorList>
            <person name="Simakov O."/>
            <person name="Marletaz F."/>
            <person name="Yue J.X."/>
            <person name="O'Connell B."/>
            <person name="Jenkins J."/>
            <person name="Brandt A."/>
            <person name="Calef R."/>
            <person name="Tung C.H."/>
            <person name="Huang T.K."/>
            <person name="Schmutz J."/>
            <person name="Satoh N."/>
            <person name="Yu J.K."/>
            <person name="Putnam N.H."/>
            <person name="Green R.E."/>
            <person name="Rokhsar D.S."/>
        </authorList>
    </citation>
    <scope>NUCLEOTIDE SEQUENCE [LARGE SCALE GENOMIC DNA]</scope>
    <source>
        <strain evidence="2">S238N-H82</strain>
    </source>
</reference>
<dbReference type="InterPro" id="IPR011990">
    <property type="entry name" value="TPR-like_helical_dom_sf"/>
</dbReference>
<dbReference type="InterPro" id="IPR005105">
    <property type="entry name" value="GlnD_Uridyltrans_N"/>
</dbReference>
<name>A0A9J7HXM9_BRAFL</name>
<dbReference type="Pfam" id="PF03445">
    <property type="entry name" value="DUF294"/>
    <property type="match status" value="1"/>
</dbReference>
<sequence length="888" mass="100206">MATFAEKLQGLESRLQTYDPETALARTLIDAVATKDSEMTVEALKSLGDHYLENGKSTKVMEEFAKAARIYNAALLRCPGCQDVADTIQHRIRYTEKMSGSISANHNDNFKHRPETKVEALETNAVTNNVGRIADICLQLKASYKKDEGVIDPIETESSYTKTFLRALANGDQILEEALIQDIGDLYLDEGRVRSELTMLNKATAMYEAAMTMCIQGTDRWETLQHRVNYSHEVREAVTNDKRKRSETTLPANGVKQTITDVLFGPDVSQLPGDPDTLSFYRRHVSEGDRALRHGELDIAEEEFASALKVVNDLESKQFRLKVEAECLQKLGHVYLERGKVTKAGGDFTKAAALFNAVMARTEDKYQRERIMTVLRDTERLFLYHTAGVDTVPSKYDIDLPHKRAINEMRETIFQQFQGMDKEDNPYRYDNDHPNAREAELVRANAIQNLCKKITDDRNNLVELLLVECMEKVGPPPCRHAFIGLGSQATELATPYSDLEFAILIEEGKDSDQNKQYFRTLTHYLHMKVINLGETVVPAMAITSLNDFCSEDPSRDWFYDRNTPRGFAFDGFMPWASKTPLGRGQTKTKPPLELIQTPSRMASLQNADLSLSDDYNLSWVLQHVCFMAGDRALVDDYIVRVTKQQCHSETKNTVSVTENIRNVKKPELTAQLLNVKKEVYRLPTLSIQNIASFFGVKSGSIWDMIAELKTKGHISMENAHHLKVLVAISAELRLRAYLAADSQRESVSTLSQIVPESGSAITSNSTIESVLYLPNRAILYRYYYTAYPLQKLVLKADQQQTFFQCENILFDSSPYVNGMMHMNVCDFKSAQEDFTKALGDADKSNPTKRMAVLAALAEVSGYLGDQNKAKKYCQQGLDIMGKWDIIKA</sequence>
<evidence type="ECO:0000313" key="3">
    <source>
        <dbReference type="RefSeq" id="XP_035665867.1"/>
    </source>
</evidence>
<dbReference type="AlphaFoldDB" id="A0A9J7HXM9"/>
<reference evidence="3" key="2">
    <citation type="submission" date="2025-08" db="UniProtKB">
        <authorList>
            <consortium name="RefSeq"/>
        </authorList>
    </citation>
    <scope>IDENTIFICATION</scope>
    <source>
        <strain evidence="3">S238N-H82</strain>
        <tissue evidence="3">Testes</tissue>
    </source>
</reference>
<accession>A0A9J7HXM9</accession>
<gene>
    <name evidence="3" type="primary">LOC118409109</name>
</gene>
<dbReference type="GeneID" id="118409109"/>
<evidence type="ECO:0000313" key="2">
    <source>
        <dbReference type="Proteomes" id="UP000001554"/>
    </source>
</evidence>
<organism evidence="2 3">
    <name type="scientific">Branchiostoma floridae</name>
    <name type="common">Florida lancelet</name>
    <name type="synonym">Amphioxus</name>
    <dbReference type="NCBI Taxonomy" id="7739"/>
    <lineage>
        <taxon>Eukaryota</taxon>
        <taxon>Metazoa</taxon>
        <taxon>Chordata</taxon>
        <taxon>Cephalochordata</taxon>
        <taxon>Leptocardii</taxon>
        <taxon>Amphioxiformes</taxon>
        <taxon>Branchiostomatidae</taxon>
        <taxon>Branchiostoma</taxon>
    </lineage>
</organism>
<dbReference type="PANTHER" id="PTHR19959">
    <property type="entry name" value="KINESIN LIGHT CHAIN"/>
    <property type="match status" value="1"/>
</dbReference>
<keyword evidence="2" id="KW-1185">Reference proteome</keyword>
<feature type="domain" description="Protein-PII uridylyltransferase N-terminal" evidence="1">
    <location>
        <begin position="441"/>
        <end position="535"/>
    </location>
</feature>
<dbReference type="SMART" id="SM00028">
    <property type="entry name" value="TPR"/>
    <property type="match status" value="3"/>
</dbReference>
<protein>
    <submittedName>
        <fullName evidence="3">Uncharacterized protein LOC118409109</fullName>
    </submittedName>
</protein>
<dbReference type="OrthoDB" id="5985555at2759"/>
<evidence type="ECO:0000259" key="1">
    <source>
        <dbReference type="Pfam" id="PF03445"/>
    </source>
</evidence>
<dbReference type="SUPFAM" id="SSF48452">
    <property type="entry name" value="TPR-like"/>
    <property type="match status" value="1"/>
</dbReference>
<proteinExistence type="predicted"/>
<dbReference type="InterPro" id="IPR019734">
    <property type="entry name" value="TPR_rpt"/>
</dbReference>
<dbReference type="Gene3D" id="1.25.40.10">
    <property type="entry name" value="Tetratricopeptide repeat domain"/>
    <property type="match status" value="1"/>
</dbReference>
<dbReference type="GO" id="GO:0008773">
    <property type="term" value="F:[protein-PII] uridylyltransferase activity"/>
    <property type="evidence" value="ECO:0007669"/>
    <property type="project" value="InterPro"/>
</dbReference>
<dbReference type="PANTHER" id="PTHR19959:SF119">
    <property type="entry name" value="FUNGAL LIPASE-LIKE DOMAIN-CONTAINING PROTEIN"/>
    <property type="match status" value="1"/>
</dbReference>
<dbReference type="KEGG" id="bfo:118409109"/>